<evidence type="ECO:0008006" key="4">
    <source>
        <dbReference type="Google" id="ProtNLM"/>
    </source>
</evidence>
<organism evidence="2 3">
    <name type="scientific">Microbacterium marinilacus</name>
    <dbReference type="NCBI Taxonomy" id="415209"/>
    <lineage>
        <taxon>Bacteria</taxon>
        <taxon>Bacillati</taxon>
        <taxon>Actinomycetota</taxon>
        <taxon>Actinomycetes</taxon>
        <taxon>Micrococcales</taxon>
        <taxon>Microbacteriaceae</taxon>
        <taxon>Microbacterium</taxon>
    </lineage>
</organism>
<keyword evidence="3" id="KW-1185">Reference proteome</keyword>
<dbReference type="SUPFAM" id="SSF55961">
    <property type="entry name" value="Bet v1-like"/>
    <property type="match status" value="1"/>
</dbReference>
<evidence type="ECO:0000313" key="2">
    <source>
        <dbReference type="EMBL" id="GAA3660618.1"/>
    </source>
</evidence>
<dbReference type="EMBL" id="BAAAYV010000010">
    <property type="protein sequence ID" value="GAA3660618.1"/>
    <property type="molecule type" value="Genomic_DNA"/>
</dbReference>
<dbReference type="RefSeq" id="WP_221857467.1">
    <property type="nucleotide sequence ID" value="NZ_BAAAYV010000010.1"/>
</dbReference>
<sequence length="174" mass="19684">MAAPYSFRTVWRVDALPDRVWRALTAAVTGRSASWWRAMRVVSPARRIDRGEQMRAEVHAPLGYRLRLVLTLTRVRPGHAISAESSGDLEGRGSVEVRREGAGSEVRFAWDVEVRRRWMRLLDPVLRPVFAVAHRMVMRAGERGLREALHGAPRSARRKPANPVPRGGGRRHAE</sequence>
<dbReference type="InterPro" id="IPR023393">
    <property type="entry name" value="START-like_dom_sf"/>
</dbReference>
<evidence type="ECO:0000313" key="3">
    <source>
        <dbReference type="Proteomes" id="UP001410795"/>
    </source>
</evidence>
<name>A0ABP7BH48_9MICO</name>
<gene>
    <name evidence="2" type="ORF">GCM10022202_21980</name>
</gene>
<dbReference type="Gene3D" id="3.30.530.20">
    <property type="match status" value="1"/>
</dbReference>
<feature type="region of interest" description="Disordered" evidence="1">
    <location>
        <begin position="148"/>
        <end position="174"/>
    </location>
</feature>
<dbReference type="Proteomes" id="UP001410795">
    <property type="component" value="Unassembled WGS sequence"/>
</dbReference>
<reference evidence="3" key="1">
    <citation type="journal article" date="2019" name="Int. J. Syst. Evol. Microbiol.">
        <title>The Global Catalogue of Microorganisms (GCM) 10K type strain sequencing project: providing services to taxonomists for standard genome sequencing and annotation.</title>
        <authorList>
            <consortium name="The Broad Institute Genomics Platform"/>
            <consortium name="The Broad Institute Genome Sequencing Center for Infectious Disease"/>
            <person name="Wu L."/>
            <person name="Ma J."/>
        </authorList>
    </citation>
    <scope>NUCLEOTIDE SEQUENCE [LARGE SCALE GENOMIC DNA]</scope>
    <source>
        <strain evidence="3">JCM 16546</strain>
    </source>
</reference>
<accession>A0ABP7BH48</accession>
<evidence type="ECO:0000256" key="1">
    <source>
        <dbReference type="SAM" id="MobiDB-lite"/>
    </source>
</evidence>
<proteinExistence type="predicted"/>
<comment type="caution">
    <text evidence="2">The sequence shown here is derived from an EMBL/GenBank/DDBJ whole genome shotgun (WGS) entry which is preliminary data.</text>
</comment>
<protein>
    <recommendedName>
        <fullName evidence="4">Polyketide cyclase</fullName>
    </recommendedName>
</protein>